<keyword evidence="1" id="KW-0472">Membrane</keyword>
<dbReference type="PANTHER" id="PTHR14969">
    <property type="entry name" value="SPHINGOSINE-1-PHOSPHATE PHOSPHOHYDROLASE"/>
    <property type="match status" value="1"/>
</dbReference>
<keyword evidence="1" id="KW-0812">Transmembrane</keyword>
<evidence type="ECO:0000259" key="2">
    <source>
        <dbReference type="SMART" id="SM00014"/>
    </source>
</evidence>
<evidence type="ECO:0000313" key="3">
    <source>
        <dbReference type="EMBL" id="KAJ3571885.1"/>
    </source>
</evidence>
<proteinExistence type="predicted"/>
<dbReference type="PANTHER" id="PTHR14969:SF13">
    <property type="entry name" value="AT30094P"/>
    <property type="match status" value="1"/>
</dbReference>
<dbReference type="InterPro" id="IPR000326">
    <property type="entry name" value="PAP2/HPO"/>
</dbReference>
<evidence type="ECO:0000313" key="4">
    <source>
        <dbReference type="Proteomes" id="UP001213000"/>
    </source>
</evidence>
<accession>A0AAD5YXY7</accession>
<comment type="caution">
    <text evidence="3">The sequence shown here is derived from an EMBL/GenBank/DDBJ whole genome shotgun (WGS) entry which is preliminary data.</text>
</comment>
<gene>
    <name evidence="3" type="ORF">NP233_g3457</name>
</gene>
<feature type="transmembrane region" description="Helical" evidence="1">
    <location>
        <begin position="40"/>
        <end position="57"/>
    </location>
</feature>
<reference evidence="3" key="1">
    <citation type="submission" date="2022-07" db="EMBL/GenBank/DDBJ databases">
        <title>Genome Sequence of Leucocoprinus birnbaumii.</title>
        <authorList>
            <person name="Buettner E."/>
        </authorList>
    </citation>
    <scope>NUCLEOTIDE SEQUENCE</scope>
    <source>
        <strain evidence="3">VT141</strain>
    </source>
</reference>
<dbReference type="Proteomes" id="UP001213000">
    <property type="component" value="Unassembled WGS sequence"/>
</dbReference>
<feature type="transmembrane region" description="Helical" evidence="1">
    <location>
        <begin position="12"/>
        <end position="34"/>
    </location>
</feature>
<feature type="domain" description="Phosphatidic acid phosphatase type 2/haloperoxidase" evidence="2">
    <location>
        <begin position="40"/>
        <end position="161"/>
    </location>
</feature>
<feature type="transmembrane region" description="Helical" evidence="1">
    <location>
        <begin position="145"/>
        <end position="164"/>
    </location>
</feature>
<dbReference type="Pfam" id="PF01569">
    <property type="entry name" value="PAP2"/>
    <property type="match status" value="1"/>
</dbReference>
<dbReference type="SUPFAM" id="SSF48317">
    <property type="entry name" value="Acid phosphatase/Vanadium-dependent haloperoxidase"/>
    <property type="match status" value="1"/>
</dbReference>
<keyword evidence="1" id="KW-1133">Transmembrane helix</keyword>
<dbReference type="EMBL" id="JANIEX010000166">
    <property type="protein sequence ID" value="KAJ3571885.1"/>
    <property type="molecule type" value="Genomic_DNA"/>
</dbReference>
<keyword evidence="4" id="KW-1185">Reference proteome</keyword>
<protein>
    <recommendedName>
        <fullName evidence="2">Phosphatidic acid phosphatase type 2/haloperoxidase domain-containing protein</fullName>
    </recommendedName>
</protein>
<evidence type="ECO:0000256" key="1">
    <source>
        <dbReference type="SAM" id="Phobius"/>
    </source>
</evidence>
<dbReference type="AlphaFoldDB" id="A0AAD5YXY7"/>
<name>A0AAD5YXY7_9AGAR</name>
<sequence length="186" mass="20785">MGSLAHRYLTNFVLSFLDKTHPVVIGLTGSFLLYTRSAGVAYFAAGASTCSLTVKLIKRAIRQPRPPPSLVRRKVKASYGMPSTHSATITFFAAYIFLACKNLPIHKTLSPNPTITRLMPPLITTPWALAIMMSRVWLGYHTWPQVAAGSAYGITLTMLWFALWTRAGLNDLGRRVEEVVWQRFGW</sequence>
<dbReference type="Gene3D" id="1.20.144.10">
    <property type="entry name" value="Phosphatidic acid phosphatase type 2/haloperoxidase"/>
    <property type="match status" value="1"/>
</dbReference>
<feature type="transmembrane region" description="Helical" evidence="1">
    <location>
        <begin position="78"/>
        <end position="98"/>
    </location>
</feature>
<dbReference type="GO" id="GO:0042392">
    <property type="term" value="F:sphingosine-1-phosphate phosphatase activity"/>
    <property type="evidence" value="ECO:0007669"/>
    <property type="project" value="TreeGrafter"/>
</dbReference>
<organism evidence="3 4">
    <name type="scientific">Leucocoprinus birnbaumii</name>
    <dbReference type="NCBI Taxonomy" id="56174"/>
    <lineage>
        <taxon>Eukaryota</taxon>
        <taxon>Fungi</taxon>
        <taxon>Dikarya</taxon>
        <taxon>Basidiomycota</taxon>
        <taxon>Agaricomycotina</taxon>
        <taxon>Agaricomycetes</taxon>
        <taxon>Agaricomycetidae</taxon>
        <taxon>Agaricales</taxon>
        <taxon>Agaricineae</taxon>
        <taxon>Agaricaceae</taxon>
        <taxon>Leucocoprinus</taxon>
    </lineage>
</organism>
<dbReference type="InterPro" id="IPR036938">
    <property type="entry name" value="PAP2/HPO_sf"/>
</dbReference>
<dbReference type="SMART" id="SM00014">
    <property type="entry name" value="acidPPc"/>
    <property type="match status" value="1"/>
</dbReference>